<evidence type="ECO:0000313" key="2">
    <source>
        <dbReference type="Proteomes" id="UP000249354"/>
    </source>
</evidence>
<name>A0A2W4U4R5_9CYAN</name>
<reference evidence="2" key="1">
    <citation type="submission" date="2018-04" db="EMBL/GenBank/DDBJ databases">
        <authorList>
            <person name="Cornet L."/>
        </authorList>
    </citation>
    <scope>NUCLEOTIDE SEQUENCE [LARGE SCALE GENOMIC DNA]</scope>
</reference>
<gene>
    <name evidence="1" type="ORF">DCF25_12865</name>
</gene>
<dbReference type="AlphaFoldDB" id="A0A2W4U4R5"/>
<sequence>MSRLDERQRRWLAAVESNRIGRGGTGQLRTITGLDINTIRRGRQELAAAFTSNPVGRIREAGGGRKRIEKK</sequence>
<reference evidence="1 2" key="2">
    <citation type="submission" date="2018-06" db="EMBL/GenBank/DDBJ databases">
        <title>Metagenomic assembly of (sub)arctic Cyanobacteria and their associated microbiome from non-axenic cultures.</title>
        <authorList>
            <person name="Baurain D."/>
        </authorList>
    </citation>
    <scope>NUCLEOTIDE SEQUENCE [LARGE SCALE GENOMIC DNA]</scope>
    <source>
        <strain evidence="1">ULC129bin1</strain>
    </source>
</reference>
<comment type="caution">
    <text evidence="1">The sequence shown here is derived from an EMBL/GenBank/DDBJ whole genome shotgun (WGS) entry which is preliminary data.</text>
</comment>
<dbReference type="Proteomes" id="UP000249354">
    <property type="component" value="Unassembled WGS sequence"/>
</dbReference>
<dbReference type="EMBL" id="QBMC01000085">
    <property type="protein sequence ID" value="PZO15933.1"/>
    <property type="molecule type" value="Genomic_DNA"/>
</dbReference>
<evidence type="ECO:0000313" key="1">
    <source>
        <dbReference type="EMBL" id="PZO15933.1"/>
    </source>
</evidence>
<organism evidence="1 2">
    <name type="scientific">Leptolyngbya foveolarum</name>
    <dbReference type="NCBI Taxonomy" id="47253"/>
    <lineage>
        <taxon>Bacteria</taxon>
        <taxon>Bacillati</taxon>
        <taxon>Cyanobacteriota</taxon>
        <taxon>Cyanophyceae</taxon>
        <taxon>Leptolyngbyales</taxon>
        <taxon>Leptolyngbyaceae</taxon>
        <taxon>Leptolyngbya group</taxon>
        <taxon>Leptolyngbya</taxon>
    </lineage>
</organism>
<accession>A0A2W4U4R5</accession>
<proteinExistence type="predicted"/>
<protein>
    <submittedName>
        <fullName evidence="1">Transposase</fullName>
    </submittedName>
</protein>